<feature type="non-terminal residue" evidence="4">
    <location>
        <position position="232"/>
    </location>
</feature>
<dbReference type="AlphaFoldDB" id="M2N511"/>
<comment type="similarity">
    <text evidence="1">Belongs to the CSN7/EIF3M family. CSN7 subfamily.</text>
</comment>
<sequence>MDQSRALTALEPYLALAKSATSPRAAADLITQATSSANTYVFAELLQQPNVQALAGNEQYGGHHELLRIFAWGTWESYKATPTLPPLSDAQTLKLRLLSLLTLAARKPTASGPSNLSYTTLCARLDLPSPADLEQLVTQAIYADLLTATLNPAAQIVVITSVAPLRDLGPGSIHAMIAELAAWSGRCDSVLGELEAEIAKVRADAKKRSVREAKARRQIEAVTDEGEQGKKG</sequence>
<reference evidence="4 5" key="1">
    <citation type="journal article" date="2012" name="PLoS Pathog.">
        <title>Diverse lifestyles and strategies of plant pathogenesis encoded in the genomes of eighteen Dothideomycetes fungi.</title>
        <authorList>
            <person name="Ohm R.A."/>
            <person name="Feau N."/>
            <person name="Henrissat B."/>
            <person name="Schoch C.L."/>
            <person name="Horwitz B.A."/>
            <person name="Barry K.W."/>
            <person name="Condon B.J."/>
            <person name="Copeland A.C."/>
            <person name="Dhillon B."/>
            <person name="Glaser F."/>
            <person name="Hesse C.N."/>
            <person name="Kosti I."/>
            <person name="LaButti K."/>
            <person name="Lindquist E.A."/>
            <person name="Lucas S."/>
            <person name="Salamov A.A."/>
            <person name="Bradshaw R.E."/>
            <person name="Ciuffetti L."/>
            <person name="Hamelin R.C."/>
            <person name="Kema G.H.J."/>
            <person name="Lawrence C."/>
            <person name="Scott J.A."/>
            <person name="Spatafora J.W."/>
            <person name="Turgeon B.G."/>
            <person name="de Wit P.J.G.M."/>
            <person name="Zhong S."/>
            <person name="Goodwin S.B."/>
            <person name="Grigoriev I.V."/>
        </authorList>
    </citation>
    <scope>NUCLEOTIDE SEQUENCE [LARGE SCALE GENOMIC DNA]</scope>
    <source>
        <strain evidence="4 5">UAMH 10762</strain>
    </source>
</reference>
<keyword evidence="2" id="KW-0736">Signalosome</keyword>
<evidence type="ECO:0000259" key="3">
    <source>
        <dbReference type="PROSITE" id="PS50250"/>
    </source>
</evidence>
<proteinExistence type="inferred from homology"/>
<dbReference type="EMBL" id="KB445552">
    <property type="protein sequence ID" value="EMC99078.1"/>
    <property type="molecule type" value="Genomic_DNA"/>
</dbReference>
<dbReference type="Pfam" id="PF01399">
    <property type="entry name" value="PCI"/>
    <property type="match status" value="1"/>
</dbReference>
<dbReference type="OMA" id="GTYKQFR"/>
<dbReference type="OrthoDB" id="10265275at2759"/>
<dbReference type="PANTHER" id="PTHR15350:SF5">
    <property type="entry name" value="COP9 SIGNALOSOME COMPLEX SUBUNIT 7"/>
    <property type="match status" value="1"/>
</dbReference>
<dbReference type="eggNOG" id="KOG3250">
    <property type="taxonomic scope" value="Eukaryota"/>
</dbReference>
<evidence type="ECO:0000313" key="4">
    <source>
        <dbReference type="EMBL" id="EMC99078.1"/>
    </source>
</evidence>
<dbReference type="PANTHER" id="PTHR15350">
    <property type="entry name" value="COP9 SIGNALOSOME COMPLEX SUBUNIT 7/DENDRITIC CELL PROTEIN GA17"/>
    <property type="match status" value="1"/>
</dbReference>
<protein>
    <recommendedName>
        <fullName evidence="3">PCI domain-containing protein</fullName>
    </recommendedName>
</protein>
<feature type="domain" description="PCI" evidence="3">
    <location>
        <begin position="2"/>
        <end position="164"/>
    </location>
</feature>
<dbReference type="GeneID" id="19117421"/>
<organism evidence="4 5">
    <name type="scientific">Baudoinia panamericana (strain UAMH 10762)</name>
    <name type="common">Angels' share fungus</name>
    <name type="synonym">Baudoinia compniacensis (strain UAMH 10762)</name>
    <dbReference type="NCBI Taxonomy" id="717646"/>
    <lineage>
        <taxon>Eukaryota</taxon>
        <taxon>Fungi</taxon>
        <taxon>Dikarya</taxon>
        <taxon>Ascomycota</taxon>
        <taxon>Pezizomycotina</taxon>
        <taxon>Dothideomycetes</taxon>
        <taxon>Dothideomycetidae</taxon>
        <taxon>Mycosphaerellales</taxon>
        <taxon>Teratosphaeriaceae</taxon>
        <taxon>Baudoinia</taxon>
    </lineage>
</organism>
<dbReference type="STRING" id="717646.M2N511"/>
<gene>
    <name evidence="4" type="ORF">BAUCODRAFT_85161</name>
</gene>
<dbReference type="GO" id="GO:0008180">
    <property type="term" value="C:COP9 signalosome"/>
    <property type="evidence" value="ECO:0007669"/>
    <property type="project" value="UniProtKB-KW"/>
</dbReference>
<evidence type="ECO:0000313" key="5">
    <source>
        <dbReference type="Proteomes" id="UP000011761"/>
    </source>
</evidence>
<accession>M2N511</accession>
<dbReference type="RefSeq" id="XP_007673802.1">
    <property type="nucleotide sequence ID" value="XM_007675612.1"/>
</dbReference>
<dbReference type="SMART" id="SM00088">
    <property type="entry name" value="PINT"/>
    <property type="match status" value="1"/>
</dbReference>
<evidence type="ECO:0000256" key="2">
    <source>
        <dbReference type="ARBA" id="ARBA00022790"/>
    </source>
</evidence>
<evidence type="ECO:0000256" key="1">
    <source>
        <dbReference type="ARBA" id="ARBA00008482"/>
    </source>
</evidence>
<dbReference type="InterPro" id="IPR000717">
    <property type="entry name" value="PCI_dom"/>
</dbReference>
<dbReference type="KEGG" id="bcom:BAUCODRAFT_85161"/>
<dbReference type="InterPro" id="IPR045237">
    <property type="entry name" value="COPS7/eIF3m"/>
</dbReference>
<dbReference type="HOGENOM" id="CLU_054426_0_1_1"/>
<dbReference type="Proteomes" id="UP000011761">
    <property type="component" value="Unassembled WGS sequence"/>
</dbReference>
<keyword evidence="5" id="KW-1185">Reference proteome</keyword>
<dbReference type="PROSITE" id="PS50250">
    <property type="entry name" value="PCI"/>
    <property type="match status" value="1"/>
</dbReference>
<name>M2N511_BAUPA</name>
<dbReference type="Pfam" id="PF22061">
    <property type="entry name" value="CSN7_HB_subdom"/>
    <property type="match status" value="1"/>
</dbReference>